<accession>A0ABT2D1U9</accession>
<dbReference type="PROSITE" id="PS51819">
    <property type="entry name" value="VOC"/>
    <property type="match status" value="1"/>
</dbReference>
<dbReference type="Proteomes" id="UP001204621">
    <property type="component" value="Unassembled WGS sequence"/>
</dbReference>
<dbReference type="Pfam" id="PF00903">
    <property type="entry name" value="Glyoxalase"/>
    <property type="match status" value="1"/>
</dbReference>
<proteinExistence type="predicted"/>
<feature type="domain" description="VOC" evidence="1">
    <location>
        <begin position="4"/>
        <end position="112"/>
    </location>
</feature>
<dbReference type="InterPro" id="IPR037523">
    <property type="entry name" value="VOC_core"/>
</dbReference>
<dbReference type="RefSeq" id="WP_258813390.1">
    <property type="nucleotide sequence ID" value="NZ_JANUGU010000007.1"/>
</dbReference>
<dbReference type="InterPro" id="IPR029068">
    <property type="entry name" value="Glyas_Bleomycin-R_OHBP_Dase"/>
</dbReference>
<name>A0ABT2D1U9_9BURK</name>
<evidence type="ECO:0000313" key="2">
    <source>
        <dbReference type="EMBL" id="MCS0660202.1"/>
    </source>
</evidence>
<protein>
    <submittedName>
        <fullName evidence="2">VOC family protein</fullName>
    </submittedName>
</protein>
<evidence type="ECO:0000313" key="3">
    <source>
        <dbReference type="Proteomes" id="UP001204621"/>
    </source>
</evidence>
<dbReference type="InterPro" id="IPR004360">
    <property type="entry name" value="Glyas_Fos-R_dOase_dom"/>
</dbReference>
<organism evidence="2 3">
    <name type="scientific">Massilia terrae</name>
    <dbReference type="NCBI Taxonomy" id="1811224"/>
    <lineage>
        <taxon>Bacteria</taxon>
        <taxon>Pseudomonadati</taxon>
        <taxon>Pseudomonadota</taxon>
        <taxon>Betaproteobacteria</taxon>
        <taxon>Burkholderiales</taxon>
        <taxon>Oxalobacteraceae</taxon>
        <taxon>Telluria group</taxon>
        <taxon>Massilia</taxon>
    </lineage>
</organism>
<comment type="caution">
    <text evidence="2">The sequence shown here is derived from an EMBL/GenBank/DDBJ whole genome shotgun (WGS) entry which is preliminary data.</text>
</comment>
<dbReference type="SUPFAM" id="SSF54593">
    <property type="entry name" value="Glyoxalase/Bleomycin resistance protein/Dihydroxybiphenyl dioxygenase"/>
    <property type="match status" value="1"/>
</dbReference>
<keyword evidence="3" id="KW-1185">Reference proteome</keyword>
<gene>
    <name evidence="2" type="ORF">NX778_19190</name>
</gene>
<dbReference type="EMBL" id="JANUGU010000007">
    <property type="protein sequence ID" value="MCS0660202.1"/>
    <property type="molecule type" value="Genomic_DNA"/>
</dbReference>
<dbReference type="Gene3D" id="3.10.180.10">
    <property type="entry name" value="2,3-Dihydroxybiphenyl 1,2-Dioxygenase, domain 1"/>
    <property type="match status" value="1"/>
</dbReference>
<sequence length="121" mass="12902">MIQGLRTVIYPVADIAEGKGWYGRVLGKEPYFNEPFYVGFEVGGFELGLIPDGQPGAAGATAYWGTADARAELARLQQLGGTVEQDVTDVGGGILVATVRDPYGNLFGIIQNPHFDLNKVG</sequence>
<evidence type="ECO:0000259" key="1">
    <source>
        <dbReference type="PROSITE" id="PS51819"/>
    </source>
</evidence>
<reference evidence="2 3" key="1">
    <citation type="submission" date="2022-08" db="EMBL/GenBank/DDBJ databases">
        <title>Reclassification of Massilia species as members of the genera Telluria, Duganella, Pseudoduganella, Mokoshia gen. nov. and Zemynaea gen. nov. using orthogonal and non-orthogonal genome-based approaches.</title>
        <authorList>
            <person name="Bowman J.P."/>
        </authorList>
    </citation>
    <scope>NUCLEOTIDE SEQUENCE [LARGE SCALE GENOMIC DNA]</scope>
    <source>
        <strain evidence="2 3">JCM 31606</strain>
    </source>
</reference>